<reference evidence="3 5" key="1">
    <citation type="submission" date="2014-06" db="EMBL/GenBank/DDBJ databases">
        <title>Genetic determinant of reutericyclin biosynthesis of Lactobacillus reuteri.</title>
        <authorList>
            <person name="Lin X."/>
            <person name="Duar R."/>
            <person name="Walter J."/>
            <person name="Gaenzle M."/>
        </authorList>
    </citation>
    <scope>NUCLEOTIDE SEQUENCE [LARGE SCALE GENOMIC DNA]</scope>
    <source>
        <strain evidence="3 5">LTH2584</strain>
    </source>
</reference>
<evidence type="ECO:0000313" key="3">
    <source>
        <dbReference type="EMBL" id="KEK14677.1"/>
    </source>
</evidence>
<dbReference type="EMBL" id="PTLS01000038">
    <property type="protein sequence ID" value="RMX24753.1"/>
    <property type="molecule type" value="Genomic_DNA"/>
</dbReference>
<dbReference type="PATRIC" id="fig|1598.90.peg.1843"/>
<proteinExistence type="inferred from homology"/>
<evidence type="ECO:0000256" key="1">
    <source>
        <dbReference type="ARBA" id="ARBA00007125"/>
    </source>
</evidence>
<comment type="similarity">
    <text evidence="1">Belongs to the GppA/Ppx family.</text>
</comment>
<organism evidence="3 5">
    <name type="scientific">Limosilactobacillus reuteri</name>
    <name type="common">Lactobacillus reuteri</name>
    <dbReference type="NCBI Taxonomy" id="1598"/>
    <lineage>
        <taxon>Bacteria</taxon>
        <taxon>Bacillati</taxon>
        <taxon>Bacillota</taxon>
        <taxon>Bacilli</taxon>
        <taxon>Lactobacillales</taxon>
        <taxon>Lactobacillaceae</taxon>
        <taxon>Limosilactobacillus</taxon>
    </lineage>
</organism>
<comment type="caution">
    <text evidence="3">The sequence shown here is derived from an EMBL/GenBank/DDBJ whole genome shotgun (WGS) entry which is preliminary data.</text>
</comment>
<evidence type="ECO:0000259" key="2">
    <source>
        <dbReference type="Pfam" id="PF21447"/>
    </source>
</evidence>
<sequence>MKRSLTAIIYLEPDQVNLRIIEIPTFKVINSVRSGLLNIGNAKVANYSENMTAIVNNIEGFKQIINDYQATPVKFYGDLEDLDPVTTRYVADQLEVRTGLQIEWLNNNQLMAQSMSYLLTLLPDFEKLSKHNMYLLSIGLSSTTLAYFHHGSFERAWDIDLGNAKISQLVGRLRKTATNPTEIIQDYISSKLEYLTPELTKKKHTVMMVQNALSLNKLFLPNDQQIAEVPLDKFHDDYQKILSPVKDGLMKNIHIDDQQFELLLPNYLVTARTVRLIQPAALYVTDISTMDGISHGIGVANPKTRRQINEMIRTAADNISSRYGVDSAHRDFVTRFSLQLFDQLRPIHRLGQHARLLLEIASRIDDIGNFINQRGHYRHSAYIMEANPLIGLSDKDNRIIAEVARYHSAESPDISQAHYRHLDDEIQMPVAKLAAILRLVDALDDSRLQKISSIKLKLVGDSRLIIKATANDDLVLEKWSFSKKSQLFKDVYGIEPVLTERSNH</sequence>
<dbReference type="Pfam" id="PF21447">
    <property type="entry name" value="Ppx-GppA_III"/>
    <property type="match status" value="1"/>
</dbReference>
<accession>A0A073JNC7</accession>
<evidence type="ECO:0000313" key="4">
    <source>
        <dbReference type="EMBL" id="RMX24753.1"/>
    </source>
</evidence>
<feature type="domain" description="Ppx/GppA phosphatase C-terminal" evidence="2">
    <location>
        <begin position="315"/>
        <end position="462"/>
    </location>
</feature>
<evidence type="ECO:0000313" key="5">
    <source>
        <dbReference type="Proteomes" id="UP000027731"/>
    </source>
</evidence>
<dbReference type="RefSeq" id="WP_003666346.1">
    <property type="nucleotide sequence ID" value="NZ_JAJGVW010000115.1"/>
</dbReference>
<protein>
    <submittedName>
        <fullName evidence="3">Exopolyphosphatase</fullName>
    </submittedName>
</protein>
<dbReference type="SUPFAM" id="SSF109604">
    <property type="entry name" value="HD-domain/PDEase-like"/>
    <property type="match status" value="1"/>
</dbReference>
<dbReference type="InterPro" id="IPR050273">
    <property type="entry name" value="GppA/Ppx_hydrolase"/>
</dbReference>
<evidence type="ECO:0000313" key="6">
    <source>
        <dbReference type="Proteomes" id="UP000276940"/>
    </source>
</evidence>
<dbReference type="PANTHER" id="PTHR30005:SF0">
    <property type="entry name" value="RETROGRADE REGULATION PROTEIN 2"/>
    <property type="match status" value="1"/>
</dbReference>
<name>A0A073JNC7_LIMRT</name>
<dbReference type="Proteomes" id="UP000276940">
    <property type="component" value="Unassembled WGS sequence"/>
</dbReference>
<reference evidence="4 6" key="2">
    <citation type="journal article" date="2018" name="J Appl Environ Microbiol">
        <title>The gut symbionts Lactobacillus reuteri R2lc and 2010 encode a polyketide synthase cluster that activates the mammalian aryl-hydrocarbon receptor.</title>
        <authorList>
            <person name="Ozcam M."/>
            <person name="Roos S."/>
            <person name="Van Pijkeren J.P."/>
        </authorList>
    </citation>
    <scope>NUCLEOTIDE SEQUENCE [LARGE SCALE GENOMIC DNA]</scope>
    <source>
        <strain evidence="4 6">R2lc</strain>
    </source>
</reference>
<gene>
    <name evidence="4" type="ORF">C5O77_07905</name>
    <name evidence="3" type="ORF">LR3_02440</name>
</gene>
<dbReference type="AlphaFoldDB" id="A0A073JNC7"/>
<dbReference type="PANTHER" id="PTHR30005">
    <property type="entry name" value="EXOPOLYPHOSPHATASE"/>
    <property type="match status" value="1"/>
</dbReference>
<dbReference type="InterPro" id="IPR048950">
    <property type="entry name" value="Ppx_GppA_C"/>
</dbReference>
<dbReference type="GO" id="GO:0016462">
    <property type="term" value="F:pyrophosphatase activity"/>
    <property type="evidence" value="ECO:0007669"/>
    <property type="project" value="TreeGrafter"/>
</dbReference>
<dbReference type="EMBL" id="JOSX01000020">
    <property type="protein sequence ID" value="KEK14677.1"/>
    <property type="molecule type" value="Genomic_DNA"/>
</dbReference>
<dbReference type="Proteomes" id="UP000027731">
    <property type="component" value="Unassembled WGS sequence"/>
</dbReference>
<dbReference type="Gene3D" id="1.10.3210.10">
    <property type="entry name" value="Hypothetical protein af1432"/>
    <property type="match status" value="1"/>
</dbReference>